<dbReference type="InterPro" id="IPR009057">
    <property type="entry name" value="Homeodomain-like_sf"/>
</dbReference>
<evidence type="ECO:0000259" key="5">
    <source>
        <dbReference type="PROSITE" id="PS50045"/>
    </source>
</evidence>
<dbReference type="Gene3D" id="1.10.8.60">
    <property type="match status" value="1"/>
</dbReference>
<name>X1NGE2_9ZZZZ</name>
<dbReference type="EMBL" id="BARV01029235">
    <property type="protein sequence ID" value="GAI42668.1"/>
    <property type="molecule type" value="Genomic_DNA"/>
</dbReference>
<dbReference type="Pfam" id="PF02954">
    <property type="entry name" value="HTH_8"/>
    <property type="match status" value="1"/>
</dbReference>
<reference evidence="6" key="1">
    <citation type="journal article" date="2014" name="Front. Microbiol.">
        <title>High frequency of phylogenetically diverse reductive dehalogenase-homologous genes in deep subseafloor sedimentary metagenomes.</title>
        <authorList>
            <person name="Kawai M."/>
            <person name="Futagami T."/>
            <person name="Toyoda A."/>
            <person name="Takaki Y."/>
            <person name="Nishi S."/>
            <person name="Hori S."/>
            <person name="Arai W."/>
            <person name="Tsubouchi T."/>
            <person name="Morono Y."/>
            <person name="Uchiyama I."/>
            <person name="Ito T."/>
            <person name="Fujiyama A."/>
            <person name="Inagaki F."/>
            <person name="Takami H."/>
        </authorList>
    </citation>
    <scope>NUCLEOTIDE SEQUENCE</scope>
    <source>
        <strain evidence="6">Expedition CK06-06</strain>
    </source>
</reference>
<dbReference type="SUPFAM" id="SSF46689">
    <property type="entry name" value="Homeodomain-like"/>
    <property type="match status" value="1"/>
</dbReference>
<dbReference type="InterPro" id="IPR025944">
    <property type="entry name" value="Sigma_54_int_dom_CS"/>
</dbReference>
<dbReference type="Gene3D" id="1.10.10.60">
    <property type="entry name" value="Homeodomain-like"/>
    <property type="match status" value="1"/>
</dbReference>
<evidence type="ECO:0000256" key="4">
    <source>
        <dbReference type="ARBA" id="ARBA00023163"/>
    </source>
</evidence>
<protein>
    <recommendedName>
        <fullName evidence="5">Sigma-54 factor interaction domain-containing protein</fullName>
    </recommendedName>
</protein>
<gene>
    <name evidence="6" type="ORF">S06H3_46658</name>
</gene>
<keyword evidence="4" id="KW-0804">Transcription</keyword>
<dbReference type="PANTHER" id="PTHR32071">
    <property type="entry name" value="TRANSCRIPTIONAL REGULATORY PROTEIN"/>
    <property type="match status" value="1"/>
</dbReference>
<dbReference type="GO" id="GO:0043565">
    <property type="term" value="F:sequence-specific DNA binding"/>
    <property type="evidence" value="ECO:0007669"/>
    <property type="project" value="InterPro"/>
</dbReference>
<dbReference type="PROSITE" id="PS50045">
    <property type="entry name" value="SIGMA54_INTERACT_4"/>
    <property type="match status" value="1"/>
</dbReference>
<dbReference type="PROSITE" id="PS00688">
    <property type="entry name" value="SIGMA54_INTERACT_3"/>
    <property type="match status" value="1"/>
</dbReference>
<comment type="caution">
    <text evidence="6">The sequence shown here is derived from an EMBL/GenBank/DDBJ whole genome shotgun (WGS) entry which is preliminary data.</text>
</comment>
<accession>X1NGE2</accession>
<dbReference type="InterPro" id="IPR002078">
    <property type="entry name" value="Sigma_54_int"/>
</dbReference>
<keyword evidence="2" id="KW-0067">ATP-binding</keyword>
<evidence type="ECO:0000313" key="6">
    <source>
        <dbReference type="EMBL" id="GAI42668.1"/>
    </source>
</evidence>
<feature type="domain" description="Sigma-54 factor interaction" evidence="5">
    <location>
        <begin position="1"/>
        <end position="55"/>
    </location>
</feature>
<feature type="non-terminal residue" evidence="6">
    <location>
        <position position="1"/>
    </location>
</feature>
<keyword evidence="3" id="KW-0805">Transcription regulation</keyword>
<dbReference type="InterPro" id="IPR058031">
    <property type="entry name" value="AAA_lid_NorR"/>
</dbReference>
<evidence type="ECO:0000256" key="3">
    <source>
        <dbReference type="ARBA" id="ARBA00023015"/>
    </source>
</evidence>
<proteinExistence type="predicted"/>
<dbReference type="InterPro" id="IPR002197">
    <property type="entry name" value="HTH_Fis"/>
</dbReference>
<dbReference type="GO" id="GO:0005524">
    <property type="term" value="F:ATP binding"/>
    <property type="evidence" value="ECO:0007669"/>
    <property type="project" value="UniProtKB-KW"/>
</dbReference>
<keyword evidence="1" id="KW-0547">Nucleotide-binding</keyword>
<sequence length="142" mass="16906">RKEDIPLFVDYFLSMFNNKFEKNIQMYKSVMNHLVEYYWPGNVRQLKNLIQSLVLLNETGTIRPDDLPPMIKKRNMFSGELLVFKKIKDKLITEFEAEYFDKLLKESKGNVSKASKIANLNRKHLIEKLRHYKMDPAQYKSS</sequence>
<dbReference type="AlphaFoldDB" id="X1NGE2"/>
<dbReference type="Pfam" id="PF25601">
    <property type="entry name" value="AAA_lid_14"/>
    <property type="match status" value="1"/>
</dbReference>
<organism evidence="6">
    <name type="scientific">marine sediment metagenome</name>
    <dbReference type="NCBI Taxonomy" id="412755"/>
    <lineage>
        <taxon>unclassified sequences</taxon>
        <taxon>metagenomes</taxon>
        <taxon>ecological metagenomes</taxon>
    </lineage>
</organism>
<evidence type="ECO:0000256" key="2">
    <source>
        <dbReference type="ARBA" id="ARBA00022840"/>
    </source>
</evidence>
<evidence type="ECO:0000256" key="1">
    <source>
        <dbReference type="ARBA" id="ARBA00022741"/>
    </source>
</evidence>
<dbReference type="GO" id="GO:0006355">
    <property type="term" value="P:regulation of DNA-templated transcription"/>
    <property type="evidence" value="ECO:0007669"/>
    <property type="project" value="InterPro"/>
</dbReference>